<reference evidence="1 2" key="1">
    <citation type="journal article" date="2018" name="Syst. Appl. Microbiol.">
        <title>Corynebacterium heidelbergense sp. nov., isolated from the preen glands of Egyptian geese (Alopochen aegyptiacus).</title>
        <authorList>
            <person name="Braun M.S."/>
            <person name="Wang E."/>
            <person name="Zimmermann S."/>
            <person name="Wink M."/>
        </authorList>
    </citation>
    <scope>NUCLEOTIDE SEQUENCE [LARGE SCALE GENOMIC DNA]</scope>
    <source>
        <strain evidence="1 2">DSM 104638</strain>
    </source>
</reference>
<dbReference type="RefSeq" id="WP_112770169.1">
    <property type="nucleotide sequence ID" value="NZ_CP063191.1"/>
</dbReference>
<evidence type="ECO:0000313" key="2">
    <source>
        <dbReference type="Proteomes" id="UP000251047"/>
    </source>
</evidence>
<name>A0A364V9G5_9CORY</name>
<dbReference type="EMBL" id="PHQP01000090">
    <property type="protein sequence ID" value="RAV33313.1"/>
    <property type="molecule type" value="Genomic_DNA"/>
</dbReference>
<dbReference type="OrthoDB" id="4411041at2"/>
<protein>
    <submittedName>
        <fullName evidence="1">N-acetylglucosamine-6-phosphate deacetylase</fullName>
    </submittedName>
</protein>
<proteinExistence type="predicted"/>
<organism evidence="1 2">
    <name type="scientific">Corynebacterium heidelbergense</name>
    <dbReference type="NCBI Taxonomy" id="2055947"/>
    <lineage>
        <taxon>Bacteria</taxon>
        <taxon>Bacillati</taxon>
        <taxon>Actinomycetota</taxon>
        <taxon>Actinomycetes</taxon>
        <taxon>Mycobacteriales</taxon>
        <taxon>Corynebacteriaceae</taxon>
        <taxon>Corynebacterium</taxon>
    </lineage>
</organism>
<accession>A0A364V9G5</accession>
<evidence type="ECO:0000313" key="1">
    <source>
        <dbReference type="EMBL" id="RAV33313.1"/>
    </source>
</evidence>
<comment type="caution">
    <text evidence="1">The sequence shown here is derived from an EMBL/GenBank/DDBJ whole genome shotgun (WGS) entry which is preliminary data.</text>
</comment>
<sequence>MSTADFDPVLVIARRGDVTAVWQVETDPNITRGDFSGAWLLTPEGVSGFAATAEWLPERTDPAAVLRSLVHWPVLLADEVPVADSSDTSANPEATPIPEIPQELRIDLPATYVAVAEALETARRDFANANPGKRQPAWPVIAEISRVSGHAPKDLAGPALDAVTAVMDVARGLRIWLREWAAFEKVRARRLPDAQGTSPGELAKAPLRWGA</sequence>
<gene>
    <name evidence="1" type="ORF">CWC39_09155</name>
</gene>
<dbReference type="AlphaFoldDB" id="A0A364V9G5"/>
<dbReference type="Proteomes" id="UP000251047">
    <property type="component" value="Unassembled WGS sequence"/>
</dbReference>